<dbReference type="Proteomes" id="UP001174909">
    <property type="component" value="Unassembled WGS sequence"/>
</dbReference>
<feature type="domain" description="SecDF P1 head subdomain" evidence="12">
    <location>
        <begin position="142"/>
        <end position="243"/>
    </location>
</feature>
<comment type="subcellular location">
    <subcellularLocation>
        <location evidence="1">Cell membrane</location>
        <topology evidence="1">Multi-pass membrane protein</topology>
    </subcellularLocation>
</comment>
<dbReference type="GO" id="GO:0006886">
    <property type="term" value="P:intracellular protein transport"/>
    <property type="evidence" value="ECO:0007669"/>
    <property type="project" value="InterPro"/>
</dbReference>
<evidence type="ECO:0000259" key="12">
    <source>
        <dbReference type="Pfam" id="PF22599"/>
    </source>
</evidence>
<evidence type="ECO:0000256" key="2">
    <source>
        <dbReference type="ARBA" id="ARBA00022448"/>
    </source>
</evidence>
<reference evidence="13" key="1">
    <citation type="submission" date="2023-03" db="EMBL/GenBank/DDBJ databases">
        <authorList>
            <person name="Steffen K."/>
            <person name="Cardenas P."/>
        </authorList>
    </citation>
    <scope>NUCLEOTIDE SEQUENCE</scope>
</reference>
<dbReference type="Pfam" id="PF21760">
    <property type="entry name" value="SecD_1st"/>
    <property type="match status" value="1"/>
</dbReference>
<feature type="transmembrane region" description="Helical" evidence="9">
    <location>
        <begin position="289"/>
        <end position="309"/>
    </location>
</feature>
<evidence type="ECO:0000259" key="10">
    <source>
        <dbReference type="Pfam" id="PF02355"/>
    </source>
</evidence>
<dbReference type="Gene3D" id="3.30.70.3220">
    <property type="match status" value="1"/>
</dbReference>
<dbReference type="PRINTS" id="PR00702">
    <property type="entry name" value="ACRIFLAVINRP"/>
</dbReference>
<protein>
    <submittedName>
        <fullName evidence="13">Protein translocase subunit SecD</fullName>
    </submittedName>
</protein>
<dbReference type="InterPro" id="IPR001036">
    <property type="entry name" value="Acrflvin-R"/>
</dbReference>
<feature type="domain" description="Protein export membrane protein SecD/SecF C-terminal" evidence="10">
    <location>
        <begin position="246"/>
        <end position="419"/>
    </location>
</feature>
<keyword evidence="2" id="KW-0813">Transport</keyword>
<dbReference type="GO" id="GO:0015450">
    <property type="term" value="F:protein-transporting ATPase activity"/>
    <property type="evidence" value="ECO:0007669"/>
    <property type="project" value="InterPro"/>
</dbReference>
<feature type="transmembrane region" description="Helical" evidence="9">
    <location>
        <begin position="389"/>
        <end position="411"/>
    </location>
</feature>
<dbReference type="NCBIfam" id="TIGR00916">
    <property type="entry name" value="2A0604s01"/>
    <property type="match status" value="1"/>
</dbReference>
<evidence type="ECO:0000256" key="9">
    <source>
        <dbReference type="SAM" id="Phobius"/>
    </source>
</evidence>
<evidence type="ECO:0000313" key="13">
    <source>
        <dbReference type="EMBL" id="CAI8007458.1"/>
    </source>
</evidence>
<evidence type="ECO:0000259" key="11">
    <source>
        <dbReference type="Pfam" id="PF21760"/>
    </source>
</evidence>
<keyword evidence="14" id="KW-1185">Reference proteome</keyword>
<evidence type="ECO:0000256" key="5">
    <source>
        <dbReference type="ARBA" id="ARBA00022927"/>
    </source>
</evidence>
<dbReference type="GO" id="GO:0005886">
    <property type="term" value="C:plasma membrane"/>
    <property type="evidence" value="ECO:0007669"/>
    <property type="project" value="UniProtKB-SubCell"/>
</dbReference>
<keyword evidence="6 9" id="KW-1133">Transmembrane helix</keyword>
<feature type="transmembrane region" description="Helical" evidence="9">
    <location>
        <begin position="266"/>
        <end position="284"/>
    </location>
</feature>
<dbReference type="NCBIfam" id="TIGR01129">
    <property type="entry name" value="secD"/>
    <property type="match status" value="1"/>
</dbReference>
<dbReference type="PANTHER" id="PTHR30081:SF1">
    <property type="entry name" value="PROTEIN TRANSLOCASE SUBUNIT SECD"/>
    <property type="match status" value="1"/>
</dbReference>
<dbReference type="InterPro" id="IPR022813">
    <property type="entry name" value="SecD/SecF_arch_bac"/>
</dbReference>
<dbReference type="InterPro" id="IPR048631">
    <property type="entry name" value="SecD_1st"/>
</dbReference>
<dbReference type="SUPFAM" id="SSF82866">
    <property type="entry name" value="Multidrug efflux transporter AcrB transmembrane domain"/>
    <property type="match status" value="1"/>
</dbReference>
<dbReference type="Gene3D" id="1.20.1640.10">
    <property type="entry name" value="Multidrug efflux transporter AcrB transmembrane domain"/>
    <property type="match status" value="1"/>
</dbReference>
<gene>
    <name evidence="13" type="ORF">GBAR_LOCUS5214</name>
</gene>
<feature type="domain" description="Protein translocase subunit SecDF P1" evidence="11">
    <location>
        <begin position="2"/>
        <end position="38"/>
    </location>
</feature>
<keyword evidence="4 9" id="KW-0812">Transmembrane</keyword>
<evidence type="ECO:0000313" key="14">
    <source>
        <dbReference type="Proteomes" id="UP001174909"/>
    </source>
</evidence>
<keyword evidence="5" id="KW-0653">Protein transport</keyword>
<evidence type="ECO:0000256" key="6">
    <source>
        <dbReference type="ARBA" id="ARBA00022989"/>
    </source>
</evidence>
<evidence type="ECO:0000256" key="7">
    <source>
        <dbReference type="ARBA" id="ARBA00023010"/>
    </source>
</evidence>
<dbReference type="EMBL" id="CASHTH010000776">
    <property type="protein sequence ID" value="CAI8007458.1"/>
    <property type="molecule type" value="Genomic_DNA"/>
</dbReference>
<keyword evidence="8 9" id="KW-0472">Membrane</keyword>
<sequence>MEGVLDRINRRVNLFGTEEPIIQLFGEDRVIVQLPGASGSISEVEFAEATDAAAVEGIVAGQGFDDFAVESQSETSYEIRTTSLNVNQQNALRGALSSGIGSVNSFQTTGGIETAKALIGQTAQLVFKERTCSDVTCFTFTDAEIGLTGDDLESAFASTDPNTGEWEVNIAFNDRGTGIFSDLTQRIVGVETKRIGVFLDDDLLIAPVSLAWIRDGRSSITGNFSREEARTLSIQLEAGSLPVPLELIQESDVDALLGEESLKKSLLAGIIGLGLVLLFMIAYYRMAGVVAAFALLFYAVVVLAVFKLVPVTLGLSGIGAFILSVGLAVDANILIFERMKEEIRIGRTLASSMEVGFSRAWPAIRDGNFSTIITCLVLLWLGSRTADDLVTGFAFTLFIGVVVSMFTAIVVSRNLLQLMAWIGLGRSLNLFSPEGTPTLTAGGRPGGAGQPRNV</sequence>
<keyword evidence="3" id="KW-1003">Cell membrane</keyword>
<dbReference type="InterPro" id="IPR054384">
    <property type="entry name" value="SecDF_P1_head"/>
</dbReference>
<name>A0AA35RB03_GEOBA</name>
<comment type="caution">
    <text evidence="13">The sequence shown here is derived from an EMBL/GenBank/DDBJ whole genome shotgun (WGS) entry which is preliminary data.</text>
</comment>
<dbReference type="AlphaFoldDB" id="A0AA35RB03"/>
<dbReference type="InterPro" id="IPR055344">
    <property type="entry name" value="SecD_SecF_C_bact"/>
</dbReference>
<dbReference type="Pfam" id="PF02355">
    <property type="entry name" value="SecD_SecF_C"/>
    <property type="match status" value="1"/>
</dbReference>
<feature type="transmembrane region" description="Helical" evidence="9">
    <location>
        <begin position="367"/>
        <end position="383"/>
    </location>
</feature>
<keyword evidence="7" id="KW-0811">Translocation</keyword>
<evidence type="ECO:0000256" key="8">
    <source>
        <dbReference type="ARBA" id="ARBA00023136"/>
    </source>
</evidence>
<dbReference type="PANTHER" id="PTHR30081">
    <property type="entry name" value="PROTEIN-EXPORT MEMBRANE PROTEIN SEC"/>
    <property type="match status" value="1"/>
</dbReference>
<evidence type="ECO:0000256" key="3">
    <source>
        <dbReference type="ARBA" id="ARBA00022475"/>
    </source>
</evidence>
<feature type="transmembrane region" description="Helical" evidence="9">
    <location>
        <begin position="315"/>
        <end position="336"/>
    </location>
</feature>
<organism evidence="13 14">
    <name type="scientific">Geodia barretti</name>
    <name type="common">Barrett's horny sponge</name>
    <dbReference type="NCBI Taxonomy" id="519541"/>
    <lineage>
        <taxon>Eukaryota</taxon>
        <taxon>Metazoa</taxon>
        <taxon>Porifera</taxon>
        <taxon>Demospongiae</taxon>
        <taxon>Heteroscleromorpha</taxon>
        <taxon>Tetractinellida</taxon>
        <taxon>Astrophorina</taxon>
        <taxon>Geodiidae</taxon>
        <taxon>Geodia</taxon>
    </lineage>
</organism>
<evidence type="ECO:0000256" key="4">
    <source>
        <dbReference type="ARBA" id="ARBA00022692"/>
    </source>
</evidence>
<dbReference type="InterPro" id="IPR048634">
    <property type="entry name" value="SecD_SecF_C"/>
</dbReference>
<dbReference type="Pfam" id="PF22599">
    <property type="entry name" value="SecDF_P1_head"/>
    <property type="match status" value="1"/>
</dbReference>
<accession>A0AA35RB03</accession>
<proteinExistence type="predicted"/>
<dbReference type="Gene3D" id="3.30.1360.200">
    <property type="match status" value="1"/>
</dbReference>
<evidence type="ECO:0000256" key="1">
    <source>
        <dbReference type="ARBA" id="ARBA00004651"/>
    </source>
</evidence>
<dbReference type="InterPro" id="IPR005791">
    <property type="entry name" value="SecD"/>
</dbReference>